<proteinExistence type="predicted"/>
<evidence type="ECO:0000256" key="1">
    <source>
        <dbReference type="SAM" id="MobiDB-lite"/>
    </source>
</evidence>
<organism evidence="2">
    <name type="scientific">Caulobacter phage S2L</name>
    <dbReference type="NCBI Taxonomy" id="3348356"/>
    <lineage>
        <taxon>Viruses</taxon>
    </lineage>
</organism>
<feature type="compositionally biased region" description="Pro residues" evidence="1">
    <location>
        <begin position="60"/>
        <end position="71"/>
    </location>
</feature>
<feature type="region of interest" description="Disordered" evidence="1">
    <location>
        <begin position="55"/>
        <end position="76"/>
    </location>
</feature>
<sequence length="129" mass="13953">MPRLAKSSTRSSTSSRVIKAVLLPSLVMLSLTLAACQTVPVGFSPDDLYPKELRTCAPAPQVPPRPAPGAPRPEDVQAGYVKDDHLAGADCRDKVESWNERAVKYEAQYKAMNAGPVGKFFGKLKGQKQ</sequence>
<gene>
    <name evidence="2" type="ORF">S2L_110</name>
</gene>
<dbReference type="EMBL" id="PQ287319">
    <property type="protein sequence ID" value="XHV10234.1"/>
    <property type="molecule type" value="Genomic_DNA"/>
</dbReference>
<evidence type="ECO:0000313" key="2">
    <source>
        <dbReference type="EMBL" id="XHV10234.1"/>
    </source>
</evidence>
<protein>
    <recommendedName>
        <fullName evidence="3">Outer membrane spanin component</fullName>
    </recommendedName>
</protein>
<evidence type="ECO:0008006" key="3">
    <source>
        <dbReference type="Google" id="ProtNLM"/>
    </source>
</evidence>
<name>A0AB74UKD8_9VIRU</name>
<accession>A0AB74UKD8</accession>
<reference evidence="2" key="1">
    <citation type="submission" date="2024-10" db="EMBL/GenBank/DDBJ databases">
        <title>Genetic diversity among independent isolates of the Dolichocephalovirinae subfamily.</title>
        <authorList>
            <person name="Ely B."/>
            <person name="Thomas Q."/>
            <person name="Mohammadi T."/>
        </authorList>
    </citation>
    <scope>NUCLEOTIDE SEQUENCE</scope>
</reference>